<dbReference type="GO" id="GO:0009103">
    <property type="term" value="P:lipopolysaccharide biosynthetic process"/>
    <property type="evidence" value="ECO:0007669"/>
    <property type="project" value="UniProtKB-ARBA"/>
</dbReference>
<dbReference type="GO" id="GO:0016763">
    <property type="term" value="F:pentosyltransferase activity"/>
    <property type="evidence" value="ECO:0007669"/>
    <property type="project" value="TreeGrafter"/>
</dbReference>
<evidence type="ECO:0000256" key="4">
    <source>
        <dbReference type="ARBA" id="ARBA00022679"/>
    </source>
</evidence>
<evidence type="ECO:0000256" key="6">
    <source>
        <dbReference type="ARBA" id="ARBA00022989"/>
    </source>
</evidence>
<keyword evidence="6 8" id="KW-1133">Transmembrane helix</keyword>
<dbReference type="GO" id="GO:0005886">
    <property type="term" value="C:plasma membrane"/>
    <property type="evidence" value="ECO:0007669"/>
    <property type="project" value="UniProtKB-SubCell"/>
</dbReference>
<dbReference type="PANTHER" id="PTHR33908">
    <property type="entry name" value="MANNOSYLTRANSFERASE YKCB-RELATED"/>
    <property type="match status" value="1"/>
</dbReference>
<dbReference type="InterPro" id="IPR038731">
    <property type="entry name" value="RgtA/B/C-like"/>
</dbReference>
<keyword evidence="5 8" id="KW-0812">Transmembrane</keyword>
<feature type="transmembrane region" description="Helical" evidence="8">
    <location>
        <begin position="17"/>
        <end position="38"/>
    </location>
</feature>
<feature type="domain" description="Glycosyltransferase RgtA/B/C/D-like" evidence="9">
    <location>
        <begin position="58"/>
        <end position="223"/>
    </location>
</feature>
<feature type="transmembrane region" description="Helical" evidence="8">
    <location>
        <begin position="346"/>
        <end position="365"/>
    </location>
</feature>
<feature type="transmembrane region" description="Helical" evidence="8">
    <location>
        <begin position="80"/>
        <end position="98"/>
    </location>
</feature>
<evidence type="ECO:0000256" key="2">
    <source>
        <dbReference type="ARBA" id="ARBA00022475"/>
    </source>
</evidence>
<keyword evidence="7 8" id="KW-0472">Membrane</keyword>
<feature type="transmembrane region" description="Helical" evidence="8">
    <location>
        <begin position="290"/>
        <end position="310"/>
    </location>
</feature>
<feature type="transmembrane region" description="Helical" evidence="8">
    <location>
        <begin position="205"/>
        <end position="226"/>
    </location>
</feature>
<keyword evidence="4" id="KW-0808">Transferase</keyword>
<keyword evidence="2" id="KW-1003">Cell membrane</keyword>
<comment type="subcellular location">
    <subcellularLocation>
        <location evidence="1">Cell membrane</location>
        <topology evidence="1">Multi-pass membrane protein</topology>
    </subcellularLocation>
</comment>
<gene>
    <name evidence="10" type="ORF">KTO63_12925</name>
</gene>
<dbReference type="Proteomes" id="UP000812270">
    <property type="component" value="Unassembled WGS sequence"/>
</dbReference>
<feature type="transmembrane region" description="Helical" evidence="8">
    <location>
        <begin position="165"/>
        <end position="193"/>
    </location>
</feature>
<evidence type="ECO:0000256" key="3">
    <source>
        <dbReference type="ARBA" id="ARBA00022676"/>
    </source>
</evidence>
<dbReference type="InterPro" id="IPR050297">
    <property type="entry name" value="LipidA_mod_glycosyltrf_83"/>
</dbReference>
<reference evidence="10" key="1">
    <citation type="submission" date="2021-06" db="EMBL/GenBank/DDBJ databases">
        <authorList>
            <person name="Huq M.A."/>
        </authorList>
    </citation>
    <scope>NUCLEOTIDE SEQUENCE</scope>
    <source>
        <strain evidence="10">MAH-26</strain>
    </source>
</reference>
<sequence length="523" mass="60069">MTSLTLQPHKKTLSAKWVWAIILFTWIVKSIVACGTELSNDEVYYVQYAFYPDWNYFDHPPLVGLCIRFSTLGLMLKQEWFIRLSGLVFSLANMYLIFKTTALLKNKNAGYLAALLYNSSIYANVITGLLILPDTPMLFFWLLSLYYAVKIFASEKGYAIPKKNFFLLSLSIDLCMLSKIHGLLIWGCLGFYILFFDRRWLRVKLIYVSFFLSLIFLAPIIGWNIANHFMTFQYHGGRVSEHGFHLQTDSFLREIFGGFAYQNPINYVLYVIAVVACIRGGIRLAKRKKIFLLCMSLPIIALFLGLSLFMDTLPHWSGPGFCALIILTAIYLTDKLLNNHFFIPKSVMAANALVIVGLIGAFILVDFAPVNLGSKDEKKLGENDFTLDMMGWKRFGKDFRQLVQKDSSTHAANGPVTVISNKWFPASHLDLYVARPNHYRFLAIGEVHDIHQFYFINQTKPALQKGNDAYYITTTNFFNDPLPIYKDKFESIDEPVKIPQYKSGKLMRYFLVYRCRGAKENLQ</sequence>
<keyword evidence="3" id="KW-0328">Glycosyltransferase</keyword>
<evidence type="ECO:0000313" key="11">
    <source>
        <dbReference type="Proteomes" id="UP000812270"/>
    </source>
</evidence>
<dbReference type="AlphaFoldDB" id="A0A9E2SDS2"/>
<evidence type="ECO:0000256" key="7">
    <source>
        <dbReference type="ARBA" id="ARBA00023136"/>
    </source>
</evidence>
<dbReference type="RefSeq" id="WP_217791726.1">
    <property type="nucleotide sequence ID" value="NZ_JAHSPG010000009.1"/>
</dbReference>
<evidence type="ECO:0000256" key="8">
    <source>
        <dbReference type="SAM" id="Phobius"/>
    </source>
</evidence>
<organism evidence="10 11">
    <name type="scientific">Pinibacter aurantiacus</name>
    <dbReference type="NCBI Taxonomy" id="2851599"/>
    <lineage>
        <taxon>Bacteria</taxon>
        <taxon>Pseudomonadati</taxon>
        <taxon>Bacteroidota</taxon>
        <taxon>Chitinophagia</taxon>
        <taxon>Chitinophagales</taxon>
        <taxon>Chitinophagaceae</taxon>
        <taxon>Pinibacter</taxon>
    </lineage>
</organism>
<evidence type="ECO:0000313" key="10">
    <source>
        <dbReference type="EMBL" id="MBV4358060.1"/>
    </source>
</evidence>
<evidence type="ECO:0000259" key="9">
    <source>
        <dbReference type="Pfam" id="PF13231"/>
    </source>
</evidence>
<dbReference type="EMBL" id="JAHSPG010000009">
    <property type="protein sequence ID" value="MBV4358060.1"/>
    <property type="molecule type" value="Genomic_DNA"/>
</dbReference>
<dbReference type="Pfam" id="PF13231">
    <property type="entry name" value="PMT_2"/>
    <property type="match status" value="1"/>
</dbReference>
<feature type="transmembrane region" description="Helical" evidence="8">
    <location>
        <begin position="110"/>
        <end position="131"/>
    </location>
</feature>
<evidence type="ECO:0000256" key="1">
    <source>
        <dbReference type="ARBA" id="ARBA00004651"/>
    </source>
</evidence>
<name>A0A9E2SDS2_9BACT</name>
<proteinExistence type="predicted"/>
<accession>A0A9E2SDS2</accession>
<dbReference type="PANTHER" id="PTHR33908:SF11">
    <property type="entry name" value="MEMBRANE PROTEIN"/>
    <property type="match status" value="1"/>
</dbReference>
<comment type="caution">
    <text evidence="10">The sequence shown here is derived from an EMBL/GenBank/DDBJ whole genome shotgun (WGS) entry which is preliminary data.</text>
</comment>
<protein>
    <submittedName>
        <fullName evidence="10">Glycosyltransferase family 39 protein</fullName>
    </submittedName>
</protein>
<evidence type="ECO:0000256" key="5">
    <source>
        <dbReference type="ARBA" id="ARBA00022692"/>
    </source>
</evidence>
<keyword evidence="11" id="KW-1185">Reference proteome</keyword>
<feature type="transmembrane region" description="Helical" evidence="8">
    <location>
        <begin position="316"/>
        <end position="334"/>
    </location>
</feature>